<protein>
    <submittedName>
        <fullName evidence="6">Regulatory protein, luxR family</fullName>
    </submittedName>
</protein>
<organism evidence="6 7">
    <name type="scientific">Desulfonatronum thiosulfatophilum</name>
    <dbReference type="NCBI Taxonomy" id="617002"/>
    <lineage>
        <taxon>Bacteria</taxon>
        <taxon>Pseudomonadati</taxon>
        <taxon>Thermodesulfobacteriota</taxon>
        <taxon>Desulfovibrionia</taxon>
        <taxon>Desulfovibrionales</taxon>
        <taxon>Desulfonatronaceae</taxon>
        <taxon>Desulfonatronum</taxon>
    </lineage>
</organism>
<proteinExistence type="predicted"/>
<name>A0A1G6CNC2_9BACT</name>
<feature type="coiled-coil region" evidence="4">
    <location>
        <begin position="60"/>
        <end position="90"/>
    </location>
</feature>
<evidence type="ECO:0000256" key="2">
    <source>
        <dbReference type="ARBA" id="ARBA00023125"/>
    </source>
</evidence>
<gene>
    <name evidence="6" type="ORF">SAMN05660653_01657</name>
</gene>
<dbReference type="PROSITE" id="PS50043">
    <property type="entry name" value="HTH_LUXR_2"/>
    <property type="match status" value="1"/>
</dbReference>
<evidence type="ECO:0000259" key="5">
    <source>
        <dbReference type="PROSITE" id="PS50043"/>
    </source>
</evidence>
<dbReference type="AlphaFoldDB" id="A0A1G6CNC2"/>
<evidence type="ECO:0000313" key="7">
    <source>
        <dbReference type="Proteomes" id="UP000198771"/>
    </source>
</evidence>
<keyword evidence="4" id="KW-0175">Coiled coil</keyword>
<dbReference type="SUPFAM" id="SSF46894">
    <property type="entry name" value="C-terminal effector domain of the bipartite response regulators"/>
    <property type="match status" value="1"/>
</dbReference>
<dbReference type="EMBL" id="FMXO01000008">
    <property type="protein sequence ID" value="SDB34400.1"/>
    <property type="molecule type" value="Genomic_DNA"/>
</dbReference>
<dbReference type="PANTHER" id="PTHR44688:SF16">
    <property type="entry name" value="DNA-BINDING TRANSCRIPTIONAL ACTIVATOR DEVR_DOSR"/>
    <property type="match status" value="1"/>
</dbReference>
<dbReference type="PANTHER" id="PTHR44688">
    <property type="entry name" value="DNA-BINDING TRANSCRIPTIONAL ACTIVATOR DEVR_DOSR"/>
    <property type="match status" value="1"/>
</dbReference>
<evidence type="ECO:0000256" key="3">
    <source>
        <dbReference type="ARBA" id="ARBA00023163"/>
    </source>
</evidence>
<dbReference type="InterPro" id="IPR000792">
    <property type="entry name" value="Tscrpt_reg_LuxR_C"/>
</dbReference>
<sequence>MNTFPRAATFWSDSFGPCFASWDAETKILFLQQRVFQLKRQLCKQERLTDNQRNMFKAIHKECEKNQDQLKEKNDALERFNEKLLGVKADLEKEVHKRTRALEKKDASFEDYLRQLEQSNIALDVLLGRYERDRKNLTNELTEIRNLVLDDLKELRLQSVNPQQQAMIDRIISKLEFVGAEVTQGATELPTHLSERESTVARLIAQGHNAGTVAGILHISLRCVHSHCYNIRKKLGLSRKIRLKDYLRQVMQ</sequence>
<evidence type="ECO:0000256" key="1">
    <source>
        <dbReference type="ARBA" id="ARBA00023015"/>
    </source>
</evidence>
<dbReference type="Proteomes" id="UP000198771">
    <property type="component" value="Unassembled WGS sequence"/>
</dbReference>
<dbReference type="RefSeq" id="WP_092119895.1">
    <property type="nucleotide sequence ID" value="NZ_FMXO01000008.1"/>
</dbReference>
<dbReference type="GO" id="GO:0003677">
    <property type="term" value="F:DNA binding"/>
    <property type="evidence" value="ECO:0007669"/>
    <property type="project" value="UniProtKB-KW"/>
</dbReference>
<reference evidence="6 7" key="1">
    <citation type="submission" date="2016-10" db="EMBL/GenBank/DDBJ databases">
        <authorList>
            <person name="de Groot N.N."/>
        </authorList>
    </citation>
    <scope>NUCLEOTIDE SEQUENCE [LARGE SCALE GENOMIC DNA]</scope>
    <source>
        <strain evidence="6 7">ASO4-2</strain>
    </source>
</reference>
<dbReference type="InterPro" id="IPR016032">
    <property type="entry name" value="Sig_transdc_resp-reg_C-effctor"/>
</dbReference>
<dbReference type="STRING" id="617002.SAMN05660653_01657"/>
<dbReference type="GO" id="GO:0006355">
    <property type="term" value="P:regulation of DNA-templated transcription"/>
    <property type="evidence" value="ECO:0007669"/>
    <property type="project" value="InterPro"/>
</dbReference>
<keyword evidence="7" id="KW-1185">Reference proteome</keyword>
<dbReference type="Gene3D" id="1.10.10.10">
    <property type="entry name" value="Winged helix-like DNA-binding domain superfamily/Winged helix DNA-binding domain"/>
    <property type="match status" value="1"/>
</dbReference>
<feature type="domain" description="HTH luxR-type" evidence="5">
    <location>
        <begin position="186"/>
        <end position="251"/>
    </location>
</feature>
<dbReference type="OrthoDB" id="9808843at2"/>
<evidence type="ECO:0000256" key="4">
    <source>
        <dbReference type="SAM" id="Coils"/>
    </source>
</evidence>
<accession>A0A1G6CNC2</accession>
<keyword evidence="2" id="KW-0238">DNA-binding</keyword>
<keyword evidence="1" id="KW-0805">Transcription regulation</keyword>
<keyword evidence="3" id="KW-0804">Transcription</keyword>
<dbReference type="SMART" id="SM00421">
    <property type="entry name" value="HTH_LUXR"/>
    <property type="match status" value="1"/>
</dbReference>
<dbReference type="InterPro" id="IPR036388">
    <property type="entry name" value="WH-like_DNA-bd_sf"/>
</dbReference>
<dbReference type="PRINTS" id="PR00038">
    <property type="entry name" value="HTHLUXR"/>
</dbReference>
<evidence type="ECO:0000313" key="6">
    <source>
        <dbReference type="EMBL" id="SDB34400.1"/>
    </source>
</evidence>
<dbReference type="Pfam" id="PF00196">
    <property type="entry name" value="GerE"/>
    <property type="match status" value="1"/>
</dbReference>